<evidence type="ECO:0000313" key="3">
    <source>
        <dbReference type="Proteomes" id="UP000243217"/>
    </source>
</evidence>
<proteinExistence type="predicted"/>
<reference evidence="2 3" key="1">
    <citation type="journal article" date="2014" name="Genome Biol. Evol.">
        <title>The secreted proteins of Achlya hypogyna and Thraustotheca clavata identify the ancestral oomycete secretome and reveal gene acquisitions by horizontal gene transfer.</title>
        <authorList>
            <person name="Misner I."/>
            <person name="Blouin N."/>
            <person name="Leonard G."/>
            <person name="Richards T.A."/>
            <person name="Lane C.E."/>
        </authorList>
    </citation>
    <scope>NUCLEOTIDE SEQUENCE [LARGE SCALE GENOMIC DNA]</scope>
    <source>
        <strain evidence="2 3">ATCC 34112</strain>
    </source>
</reference>
<feature type="coiled-coil region" evidence="1">
    <location>
        <begin position="1"/>
        <end position="51"/>
    </location>
</feature>
<protein>
    <submittedName>
        <fullName evidence="2">Uncharacterized protein</fullName>
    </submittedName>
</protein>
<feature type="coiled-coil region" evidence="1">
    <location>
        <begin position="711"/>
        <end position="738"/>
    </location>
</feature>
<dbReference type="OrthoDB" id="10518004at2759"/>
<comment type="caution">
    <text evidence="2">The sequence shown here is derived from an EMBL/GenBank/DDBJ whole genome shotgun (WGS) entry which is preliminary data.</text>
</comment>
<keyword evidence="1" id="KW-0175">Coiled coil</keyword>
<evidence type="ECO:0000313" key="2">
    <source>
        <dbReference type="EMBL" id="OQS03977.1"/>
    </source>
</evidence>
<dbReference type="Proteomes" id="UP000243217">
    <property type="component" value="Unassembled WGS sequence"/>
</dbReference>
<feature type="coiled-coil region" evidence="1">
    <location>
        <begin position="1667"/>
        <end position="1717"/>
    </location>
</feature>
<accession>A0A1W0A142</accession>
<name>A0A1W0A142_9STRA</name>
<gene>
    <name evidence="2" type="ORF">THRCLA_03744</name>
</gene>
<keyword evidence="3" id="KW-1185">Reference proteome</keyword>
<sequence>MDRSTEERKSHQRLRNRLKQVRHRHRYVNERAQLLAQISAMTELLATLEQQSKVPNTLLSWKAVASGLATSTVESKVTLVVLKDECNKMLQTARCMLAWIGSMRQDDIGALDRPFGWLEITLSADLTARKLGLDWYTQHLYHNTDRMLEFSSFPAQGSFLDSQLLDCGNDLVDLLGRIQIEYNKPIEEVYNLLQDKIWADMRGDTMPFFSEILDEELVSSIDPKMLYRRTPIQEDESDYDVCREFDTDDRIVFLLGNFAQDALQPVNRQWRPGMLWFVLERIDQEHSRLRGIYFQGPRSVGGQLVTWKESLYKLDMDVSKQPVASQFQAYKKWICDKVNNYLQVDFESYSLQTTSLCTPRTTCLRNLIALRMYMPTKSFTWGPFVMVRPVKMDRRKLEQAMRNRLKQKRHRERFGIERSQLLTEIKELKIALFHLRRQVKAQNTLLPWEAIADSLAQATVEAKSSVVALKQQQIRLVELCQNLSAWVTTMSRTNNLPEARYRWTEVNLVAELRSRVLGLDWFSKQLYHNTDYMLQLCQMPYSGSVADALILDSGDGYSELLGRIQREYNSSLEVVYQALHHVLWGECCGDYDRNVSEILDNELSESLQANIVYYRQAISAEESNFFVGREFKSEDRIVFLSGNFTQDESFSKNMMWRPRFFWYIIERIGPKQTRLRAVLYNGPPFPTFAIMADPNKQYQLLRNRRKQQRFRERYVNECQEHRSRIEELSKVIAELQKRGKPSTLPWKAIAGSLAQARVESRLTLEVLKCKAEKMHRVARVMTSWIEEMTKIPMQHNVFNWTEITLLAEPETRKLGLDWFTQHLYHNTDRIAQLSVLPFNGDVQDIMVVKNESEYIDVIGRIQIIYDRPLKATYEALQEKIWSKIRGDTFPMVSLFLDHDLVQSISPKMLYRRAPLTSEESNYYVSREFFSDNRVVFLVGNFNQDGLQPTNQQWRARLFWYILEEMPENQSRLRVISFTGPNIVHGKAVSWKDDLNWLGYENESMSENVQLEQYQKLLHELYQPVLQSDYNFFASSDRVTSREECRKQHLRLRNRLKQKRHRDRYLNEKSQLLGEISKMTHALNQLKHRHVFPTTLLPWKDVAACLAQASVESRISLEFLKERCESMHEIGRVMSLWVGAMTRFNNIPMVPDSLAPVPTILLADPVARKLGLEWFSLHMYHNTDRMVEQCAFPTTGNVSDMLVLDRGEGLADILGRIQVDNDMSLEESIGALHDKIWAEMRGDTHPCPTHILDTELVQAIDPKMLYRRTALDEEESNYYVCREFKSENRVVYLFGNFNQDALQPLNLLWRPRMFWYIFERRGKKSTRINAIFYNGPKVDRGQVRTWKKVLHNVGIDVQKIPEEKQFSEYKQLIHCTWTPLIKSDLELLTLQGDGTIPESYRSCFDMLWSATLSQPLAWVDTTLVADREARKHGMDWFSKHLYHNTDRMVQFADFPTDNKLSGLKLVDTNDGGYNAIGRIQDTYNLPLKQVYEALQERIWSTLRGETFSAESECLDQDLTQSIDKDMLYRRSISSADEANYYICRVFHSEDRIIFLMGNFSQDALQPKNRQWRSRMFWYILERTSPNTTRLRGILYNAPYIVDGKMVTWKDELTAAGLADPNLSDEDNFRRYKSIASEACEPIIVEELAGLQIDRYVAQLMAEWVASMIPLLEEKKKEHQRMMNRIKQKRHRHRYKLERQDLRDQAQTLTTRLATLKTIKQMDEIIFRIRKNLINECRSTQHLSQAMTEWVAWMIPPVPKTLSQPFVWAKTTLVADREARKLGMDWFSRHLYHNTDRMVQFAEFPIDNKLADVKVIDVNDGEYNIIGHIQNMYNLPLKQTYEALKEQLWSTLRGDTYSGFSTKMNVCNYPHWYVKRDHNQMKGVMSTSELIEKKKEHQRMRNRMKQKRHRHRHLLERQNLHDQAQALTTSLATLRKIKDKDEILFTTRKNLLDEYRSTRYLAHVMTEWVATMIPPVPKTLSQPFAWVKTALVADREARKLGMDWFSQHLHHNTDRMVQFANFPTDNKLLDTVVEVVGGEHNVIGRIQTSYNLPLEQTYEALKEQIWSTLRGDKNPFVSEFLDQDLTQAIDKEMLYRRAVLSVDEANYYVCRVFHSEDRIVFLMGNFNEDALLPKNRHWRPRMV</sequence>
<evidence type="ECO:0000256" key="1">
    <source>
        <dbReference type="SAM" id="Coils"/>
    </source>
</evidence>
<dbReference type="EMBL" id="JNBS01000705">
    <property type="protein sequence ID" value="OQS03977.1"/>
    <property type="molecule type" value="Genomic_DNA"/>
</dbReference>
<organism evidence="2 3">
    <name type="scientific">Thraustotheca clavata</name>
    <dbReference type="NCBI Taxonomy" id="74557"/>
    <lineage>
        <taxon>Eukaryota</taxon>
        <taxon>Sar</taxon>
        <taxon>Stramenopiles</taxon>
        <taxon>Oomycota</taxon>
        <taxon>Saprolegniomycetes</taxon>
        <taxon>Saprolegniales</taxon>
        <taxon>Achlyaceae</taxon>
        <taxon>Thraustotheca</taxon>
    </lineage>
</organism>